<keyword evidence="3" id="KW-0808">Transferase</keyword>
<evidence type="ECO:0000256" key="3">
    <source>
        <dbReference type="ARBA" id="ARBA00022679"/>
    </source>
</evidence>
<evidence type="ECO:0000256" key="2">
    <source>
        <dbReference type="ARBA" id="ARBA00022676"/>
    </source>
</evidence>
<reference evidence="16 17" key="1">
    <citation type="journal article" date="2020" name="Mol. Plant">
        <title>The Chromosome-Based Rubber Tree Genome Provides New Insights into Spurge Genome Evolution and Rubber Biosynthesis.</title>
        <authorList>
            <person name="Liu J."/>
            <person name="Shi C."/>
            <person name="Shi C.C."/>
            <person name="Li W."/>
            <person name="Zhang Q.J."/>
            <person name="Zhang Y."/>
            <person name="Li K."/>
            <person name="Lu H.F."/>
            <person name="Shi C."/>
            <person name="Zhu S.T."/>
            <person name="Xiao Z.Y."/>
            <person name="Nan H."/>
            <person name="Yue Y."/>
            <person name="Zhu X.G."/>
            <person name="Wu Y."/>
            <person name="Hong X.N."/>
            <person name="Fan G.Y."/>
            <person name="Tong Y."/>
            <person name="Zhang D."/>
            <person name="Mao C.L."/>
            <person name="Liu Y.L."/>
            <person name="Hao S.J."/>
            <person name="Liu W.Q."/>
            <person name="Lv M.Q."/>
            <person name="Zhang H.B."/>
            <person name="Liu Y."/>
            <person name="Hu-Tang G.R."/>
            <person name="Wang J.P."/>
            <person name="Wang J.H."/>
            <person name="Sun Y.H."/>
            <person name="Ni S.B."/>
            <person name="Chen W.B."/>
            <person name="Zhang X.C."/>
            <person name="Jiao Y.N."/>
            <person name="Eichler E.E."/>
            <person name="Li G.H."/>
            <person name="Liu X."/>
            <person name="Gao L.Z."/>
        </authorList>
    </citation>
    <scope>NUCLEOTIDE SEQUENCE [LARGE SCALE GENOMIC DNA]</scope>
    <source>
        <strain evidence="17">cv. GT1</strain>
        <tissue evidence="16">Leaf</tissue>
    </source>
</reference>
<evidence type="ECO:0000256" key="6">
    <source>
        <dbReference type="ARBA" id="ARBA00023034"/>
    </source>
</evidence>
<evidence type="ECO:0000256" key="10">
    <source>
        <dbReference type="ARBA" id="ARBA00056537"/>
    </source>
</evidence>
<keyword evidence="2" id="KW-0328">Glycosyltransferase</keyword>
<organism evidence="16 17">
    <name type="scientific">Hevea brasiliensis</name>
    <name type="common">Para rubber tree</name>
    <name type="synonym">Siphonia brasiliensis</name>
    <dbReference type="NCBI Taxonomy" id="3981"/>
    <lineage>
        <taxon>Eukaryota</taxon>
        <taxon>Viridiplantae</taxon>
        <taxon>Streptophyta</taxon>
        <taxon>Embryophyta</taxon>
        <taxon>Tracheophyta</taxon>
        <taxon>Spermatophyta</taxon>
        <taxon>Magnoliopsida</taxon>
        <taxon>eudicotyledons</taxon>
        <taxon>Gunneridae</taxon>
        <taxon>Pentapetalae</taxon>
        <taxon>rosids</taxon>
        <taxon>fabids</taxon>
        <taxon>Malpighiales</taxon>
        <taxon>Euphorbiaceae</taxon>
        <taxon>Crotonoideae</taxon>
        <taxon>Micrandreae</taxon>
        <taxon>Hevea</taxon>
    </lineage>
</organism>
<evidence type="ECO:0000256" key="1">
    <source>
        <dbReference type="ARBA" id="ARBA00004653"/>
    </source>
</evidence>
<sequence>MKRNYVKNCDYVAIFDADFQPEPDFLWRTIPFLVHNPELALVQARWKFVNSDECLMTRMQEMSLDYHFTVEQEVGSSTYAFFGFNGTAGVWRIGALNEAGGWKDRTTVEDMDLAVRASLKGWKFLYLGTLKVKNELPSTLKAYRYQQHRWSCGPANLFRKMFMEIITNKKVTLWKKVHVIYSFFLVRKIVAHIVTFIFYCVVLPATVLVPEVEVPKWGAVYIPSIVTILNAVGTPRSLHLLVFWILFENAMSLHRTKATFIGLLEAGRVNEWIVTEKLGDAFKAKAAKAPKKPRFKFGERLHLLELGTGAYLFFCGCYDLAFGKNHYFLYLYVQAIAFFIMGFGYIGTFVPYS</sequence>
<evidence type="ECO:0000256" key="8">
    <source>
        <dbReference type="ARBA" id="ARBA00023316"/>
    </source>
</evidence>
<dbReference type="PANTHER" id="PTHR32044">
    <property type="entry name" value="GLUCOMANNAN 4-BETA-MANNOSYLTRANSFERASE 9"/>
    <property type="match status" value="1"/>
</dbReference>
<feature type="domain" description="Glycosyltransferase 2-like" evidence="15">
    <location>
        <begin position="11"/>
        <end position="206"/>
    </location>
</feature>
<dbReference type="AlphaFoldDB" id="A0A6A6M5M9"/>
<feature type="transmembrane region" description="Helical" evidence="14">
    <location>
        <begin position="189"/>
        <end position="209"/>
    </location>
</feature>
<evidence type="ECO:0000313" key="16">
    <source>
        <dbReference type="EMBL" id="KAF2307566.1"/>
    </source>
</evidence>
<feature type="transmembrane region" description="Helical" evidence="14">
    <location>
        <begin position="327"/>
        <end position="350"/>
    </location>
</feature>
<dbReference type="GO" id="GO:0000139">
    <property type="term" value="C:Golgi membrane"/>
    <property type="evidence" value="ECO:0007669"/>
    <property type="project" value="UniProtKB-SubCell"/>
</dbReference>
<comment type="caution">
    <text evidence="16">The sequence shown here is derived from an EMBL/GenBank/DDBJ whole genome shotgun (WGS) entry which is preliminary data.</text>
</comment>
<accession>A0A6A6M5M9</accession>
<keyword evidence="8" id="KW-0961">Cell wall biogenesis/degradation</keyword>
<keyword evidence="5 14" id="KW-1133">Transmembrane helix</keyword>
<dbReference type="SUPFAM" id="SSF53448">
    <property type="entry name" value="Nucleotide-diphospho-sugar transferases"/>
    <property type="match status" value="1"/>
</dbReference>
<evidence type="ECO:0000256" key="5">
    <source>
        <dbReference type="ARBA" id="ARBA00022989"/>
    </source>
</evidence>
<dbReference type="EC" id="2.4.1.32" evidence="12"/>
<comment type="catalytic activity">
    <reaction evidence="9">
        <text>GDP-mannose + (glucomannan)n = GDP + (glucomannan)n+1.</text>
        <dbReference type="EC" id="2.4.1.32"/>
    </reaction>
</comment>
<feature type="transmembrane region" description="Helical" evidence="14">
    <location>
        <begin position="221"/>
        <end position="247"/>
    </location>
</feature>
<evidence type="ECO:0000256" key="14">
    <source>
        <dbReference type="SAM" id="Phobius"/>
    </source>
</evidence>
<evidence type="ECO:0000313" key="17">
    <source>
        <dbReference type="Proteomes" id="UP000467840"/>
    </source>
</evidence>
<evidence type="ECO:0000256" key="12">
    <source>
        <dbReference type="ARBA" id="ARBA00066505"/>
    </source>
</evidence>
<comment type="function">
    <text evidence="10">Probable mannan synthase which consists of a 4-beta-mannosyltransferase activity on mannan using GDP-mannose. The beta-1,4-mannan product is the backbone for galactomannan synthesis by galactomannan galactosyltransferase. Galactomannan is a noncellulosic polysaccharides of plant cell wall.</text>
</comment>
<keyword evidence="7 14" id="KW-0472">Membrane</keyword>
<protein>
    <recommendedName>
        <fullName evidence="12">glucomannan 4-beta-mannosyltransferase</fullName>
        <ecNumber evidence="12">2.4.1.32</ecNumber>
    </recommendedName>
    <alternativeName>
        <fullName evidence="13">Glucomannan synthase</fullName>
    </alternativeName>
</protein>
<feature type="transmembrane region" description="Helical" evidence="14">
    <location>
        <begin position="301"/>
        <end position="321"/>
    </location>
</feature>
<dbReference type="InterPro" id="IPR029044">
    <property type="entry name" value="Nucleotide-diphossugar_trans"/>
</dbReference>
<evidence type="ECO:0000256" key="9">
    <source>
        <dbReference type="ARBA" id="ARBA00051800"/>
    </source>
</evidence>
<evidence type="ECO:0000256" key="7">
    <source>
        <dbReference type="ARBA" id="ARBA00023136"/>
    </source>
</evidence>
<gene>
    <name evidence="16" type="ORF">GH714_029761</name>
</gene>
<dbReference type="Pfam" id="PF13632">
    <property type="entry name" value="Glyco_trans_2_3"/>
    <property type="match status" value="1"/>
</dbReference>
<dbReference type="GO" id="GO:0071555">
    <property type="term" value="P:cell wall organization"/>
    <property type="evidence" value="ECO:0007669"/>
    <property type="project" value="UniProtKB-KW"/>
</dbReference>
<keyword evidence="6" id="KW-0333">Golgi apparatus</keyword>
<dbReference type="GO" id="GO:0051753">
    <property type="term" value="F:mannan synthase activity"/>
    <property type="evidence" value="ECO:0007669"/>
    <property type="project" value="TreeGrafter"/>
</dbReference>
<dbReference type="EMBL" id="JAAGAX010000008">
    <property type="protein sequence ID" value="KAF2307566.1"/>
    <property type="molecule type" value="Genomic_DNA"/>
</dbReference>
<dbReference type="PANTHER" id="PTHR32044:SF77">
    <property type="entry name" value="GLUCOMANNAN 4-BETA-MANNOSYLTRANSFERASE 9"/>
    <property type="match status" value="1"/>
</dbReference>
<dbReference type="Gene3D" id="3.90.550.10">
    <property type="entry name" value="Spore Coat Polysaccharide Biosynthesis Protein SpsA, Chain A"/>
    <property type="match status" value="1"/>
</dbReference>
<evidence type="ECO:0000256" key="4">
    <source>
        <dbReference type="ARBA" id="ARBA00022692"/>
    </source>
</evidence>
<evidence type="ECO:0000259" key="15">
    <source>
        <dbReference type="Pfam" id="PF13632"/>
    </source>
</evidence>
<evidence type="ECO:0000256" key="11">
    <source>
        <dbReference type="ARBA" id="ARBA00060879"/>
    </source>
</evidence>
<evidence type="ECO:0000256" key="13">
    <source>
        <dbReference type="ARBA" id="ARBA00076024"/>
    </source>
</evidence>
<dbReference type="FunFam" id="3.90.550.10:FF:000057">
    <property type="entry name" value="Glycosyltransferase-like protein, family 2"/>
    <property type="match status" value="1"/>
</dbReference>
<comment type="subcellular location">
    <subcellularLocation>
        <location evidence="1">Golgi apparatus membrane</location>
        <topology evidence="1">Multi-pass membrane protein</topology>
    </subcellularLocation>
</comment>
<dbReference type="Proteomes" id="UP000467840">
    <property type="component" value="Chromosome 9"/>
</dbReference>
<proteinExistence type="inferred from homology"/>
<name>A0A6A6M5M9_HEVBR</name>
<dbReference type="GO" id="GO:0047259">
    <property type="term" value="F:glucomannan 4-beta-mannosyltransferase activity"/>
    <property type="evidence" value="ECO:0007669"/>
    <property type="project" value="UniProtKB-EC"/>
</dbReference>
<keyword evidence="17" id="KW-1185">Reference proteome</keyword>
<comment type="similarity">
    <text evidence="11">Belongs to the glycosyltransferase 2 family. Plant cellulose synthase-like A subfamily.</text>
</comment>
<keyword evidence="4 14" id="KW-0812">Transmembrane</keyword>
<dbReference type="InterPro" id="IPR001173">
    <property type="entry name" value="Glyco_trans_2-like"/>
</dbReference>